<dbReference type="Pfam" id="PF21692">
    <property type="entry name" value="Talin_R4"/>
    <property type="match status" value="1"/>
</dbReference>
<dbReference type="Gene3D" id="1.20.1420.10">
    <property type="entry name" value="Talin, central domain"/>
    <property type="match status" value="7"/>
</dbReference>
<gene>
    <name evidence="8" type="ORF">DIATSA_LOCUS11673</name>
</gene>
<dbReference type="Gene3D" id="2.30.29.30">
    <property type="entry name" value="Pleckstrin-homology domain (PH domain)/Phosphotyrosine-binding domain (PTB)"/>
    <property type="match status" value="1"/>
</dbReference>
<dbReference type="InterPro" id="IPR002558">
    <property type="entry name" value="ILWEQ_dom"/>
</dbReference>
<dbReference type="EMBL" id="OU893337">
    <property type="protein sequence ID" value="CAG9794280.1"/>
    <property type="molecule type" value="Genomic_DNA"/>
</dbReference>
<keyword evidence="4" id="KW-0175">Coiled coil</keyword>
<dbReference type="GO" id="GO:0030036">
    <property type="term" value="P:actin cytoskeleton organization"/>
    <property type="evidence" value="ECO:0007669"/>
    <property type="project" value="TreeGrafter"/>
</dbReference>
<dbReference type="CDD" id="cd14473">
    <property type="entry name" value="FERM_B-lobe"/>
    <property type="match status" value="1"/>
</dbReference>
<dbReference type="Gene3D" id="1.20.1410.10">
    <property type="entry name" value="I/LWEQ domain"/>
    <property type="match status" value="2"/>
</dbReference>
<dbReference type="GO" id="GO:0098609">
    <property type="term" value="P:cell-cell adhesion"/>
    <property type="evidence" value="ECO:0007669"/>
    <property type="project" value="TreeGrafter"/>
</dbReference>
<dbReference type="InterPro" id="IPR015009">
    <property type="entry name" value="Vinculin-bd_dom"/>
</dbReference>
<proteinExistence type="predicted"/>
<dbReference type="InterPro" id="IPR036723">
    <property type="entry name" value="Alpha-catenin/vinculin-like_sf"/>
</dbReference>
<dbReference type="GO" id="GO:0005178">
    <property type="term" value="F:integrin binding"/>
    <property type="evidence" value="ECO:0007669"/>
    <property type="project" value="TreeGrafter"/>
</dbReference>
<dbReference type="Pfam" id="PF21865">
    <property type="entry name" value="TLN1-like_RS"/>
    <property type="match status" value="2"/>
</dbReference>
<dbReference type="CDD" id="cd17090">
    <property type="entry name" value="FERM_F1_TLN"/>
    <property type="match status" value="1"/>
</dbReference>
<evidence type="ECO:0000256" key="4">
    <source>
        <dbReference type="SAM" id="Coils"/>
    </source>
</evidence>
<dbReference type="OrthoDB" id="10262320at2759"/>
<feature type="region of interest" description="Disordered" evidence="5">
    <location>
        <begin position="3057"/>
        <end position="3078"/>
    </location>
</feature>
<dbReference type="InterPro" id="IPR049108">
    <property type="entry name" value="Talin_R4"/>
</dbReference>
<evidence type="ECO:0000313" key="9">
    <source>
        <dbReference type="Proteomes" id="UP001153714"/>
    </source>
</evidence>
<dbReference type="Proteomes" id="UP001153714">
    <property type="component" value="Chromosome 6"/>
</dbReference>
<keyword evidence="3" id="KW-0206">Cytoskeleton</keyword>
<feature type="domain" description="I/LWEQ" evidence="7">
    <location>
        <begin position="2359"/>
        <end position="2584"/>
    </location>
</feature>
<protein>
    <recommendedName>
        <fullName evidence="10">Talin-1</fullName>
    </recommendedName>
</protein>
<dbReference type="GO" id="GO:0051015">
    <property type="term" value="F:actin filament binding"/>
    <property type="evidence" value="ECO:0007669"/>
    <property type="project" value="InterPro"/>
</dbReference>
<accession>A0A9N9RCS8</accession>
<dbReference type="Pfam" id="PF02174">
    <property type="entry name" value="IRS"/>
    <property type="match status" value="1"/>
</dbReference>
<dbReference type="InterPro" id="IPR019749">
    <property type="entry name" value="Band_41_domain"/>
</dbReference>
<dbReference type="FunFam" id="2.30.29.30:FF:000028">
    <property type="entry name" value="Talin 2"/>
    <property type="match status" value="1"/>
</dbReference>
<dbReference type="InterPro" id="IPR011993">
    <property type="entry name" value="PH-like_dom_sf"/>
</dbReference>
<reference evidence="8" key="2">
    <citation type="submission" date="2022-10" db="EMBL/GenBank/DDBJ databases">
        <authorList>
            <consortium name="ENA_rothamsted_submissions"/>
            <consortium name="culmorum"/>
            <person name="King R."/>
        </authorList>
    </citation>
    <scope>NUCLEOTIDE SEQUENCE</scope>
</reference>
<evidence type="ECO:0000256" key="5">
    <source>
        <dbReference type="SAM" id="MobiDB-lite"/>
    </source>
</evidence>
<dbReference type="SMART" id="SM00307">
    <property type="entry name" value="ILWEQ"/>
    <property type="match status" value="1"/>
</dbReference>
<dbReference type="GO" id="GO:0009887">
    <property type="term" value="P:animal organ morphogenesis"/>
    <property type="evidence" value="ECO:0007669"/>
    <property type="project" value="UniProtKB-ARBA"/>
</dbReference>
<dbReference type="Pfam" id="PF08913">
    <property type="entry name" value="VBS"/>
    <property type="match status" value="1"/>
</dbReference>
<dbReference type="PROSITE" id="PS50945">
    <property type="entry name" value="I_LWEQ"/>
    <property type="match status" value="1"/>
</dbReference>
<reference evidence="8" key="1">
    <citation type="submission" date="2021-12" db="EMBL/GenBank/DDBJ databases">
        <authorList>
            <person name="King R."/>
        </authorList>
    </citation>
    <scope>NUCLEOTIDE SEQUENCE</scope>
</reference>
<dbReference type="CDD" id="cd17089">
    <property type="entry name" value="FERM_F0_TLN"/>
    <property type="match status" value="1"/>
</dbReference>
<evidence type="ECO:0000256" key="2">
    <source>
        <dbReference type="ARBA" id="ARBA00022490"/>
    </source>
</evidence>
<dbReference type="GO" id="GO:0001726">
    <property type="term" value="C:ruffle"/>
    <property type="evidence" value="ECO:0007669"/>
    <property type="project" value="InterPro"/>
</dbReference>
<dbReference type="InterPro" id="IPR014352">
    <property type="entry name" value="FERM/acyl-CoA-bd_prot_sf"/>
</dbReference>
<dbReference type="SUPFAM" id="SSF109885">
    <property type="entry name" value="I/LWEQ domain"/>
    <property type="match status" value="4"/>
</dbReference>
<dbReference type="InterPro" id="IPR057346">
    <property type="entry name" value="Talin1/2_VBS2"/>
</dbReference>
<evidence type="ECO:0008006" key="10">
    <source>
        <dbReference type="Google" id="ProtNLM"/>
    </source>
</evidence>
<organism evidence="8 9">
    <name type="scientific">Diatraea saccharalis</name>
    <name type="common">sugarcane borer</name>
    <dbReference type="NCBI Taxonomy" id="40085"/>
    <lineage>
        <taxon>Eukaryota</taxon>
        <taxon>Metazoa</taxon>
        <taxon>Ecdysozoa</taxon>
        <taxon>Arthropoda</taxon>
        <taxon>Hexapoda</taxon>
        <taxon>Insecta</taxon>
        <taxon>Pterygota</taxon>
        <taxon>Neoptera</taxon>
        <taxon>Endopterygota</taxon>
        <taxon>Lepidoptera</taxon>
        <taxon>Glossata</taxon>
        <taxon>Ditrysia</taxon>
        <taxon>Pyraloidea</taxon>
        <taxon>Crambidae</taxon>
        <taxon>Crambinae</taxon>
        <taxon>Diatraea</taxon>
    </lineage>
</organism>
<dbReference type="InterPro" id="IPR000299">
    <property type="entry name" value="FERM_domain"/>
</dbReference>
<dbReference type="InterPro" id="IPR054060">
    <property type="entry name" value="TLN1-like_RS"/>
</dbReference>
<dbReference type="GO" id="GO:0005925">
    <property type="term" value="C:focal adhesion"/>
    <property type="evidence" value="ECO:0007669"/>
    <property type="project" value="InterPro"/>
</dbReference>
<dbReference type="GO" id="GO:0005200">
    <property type="term" value="F:structural constituent of cytoskeleton"/>
    <property type="evidence" value="ECO:0007669"/>
    <property type="project" value="InterPro"/>
</dbReference>
<feature type="compositionally biased region" description="Polar residues" evidence="5">
    <location>
        <begin position="3114"/>
        <end position="3128"/>
    </location>
</feature>
<dbReference type="GO" id="GO:0005737">
    <property type="term" value="C:cytoplasm"/>
    <property type="evidence" value="ECO:0007669"/>
    <property type="project" value="TreeGrafter"/>
</dbReference>
<dbReference type="SMART" id="SM00295">
    <property type="entry name" value="B41"/>
    <property type="match status" value="1"/>
</dbReference>
<dbReference type="InterPro" id="IPR015224">
    <property type="entry name" value="Talin_cent"/>
</dbReference>
<evidence type="ECO:0000259" key="7">
    <source>
        <dbReference type="PROSITE" id="PS50945"/>
    </source>
</evidence>
<feature type="compositionally biased region" description="Low complexity" evidence="5">
    <location>
        <begin position="2638"/>
        <end position="2678"/>
    </location>
</feature>
<dbReference type="Gene3D" id="1.20.80.10">
    <property type="match status" value="1"/>
</dbReference>
<feature type="compositionally biased region" description="Polar residues" evidence="5">
    <location>
        <begin position="2615"/>
        <end position="2637"/>
    </location>
</feature>
<dbReference type="Pfam" id="PF01608">
    <property type="entry name" value="I_LWEQ"/>
    <property type="match status" value="1"/>
</dbReference>
<feature type="region of interest" description="Disordered" evidence="5">
    <location>
        <begin position="3110"/>
        <end position="3134"/>
    </location>
</feature>
<feature type="compositionally biased region" description="Polar residues" evidence="5">
    <location>
        <begin position="2695"/>
        <end position="2705"/>
    </location>
</feature>
<dbReference type="InterPro" id="IPR019748">
    <property type="entry name" value="FERM_central"/>
</dbReference>
<keyword evidence="9" id="KW-1185">Reference proteome</keyword>
<dbReference type="InterPro" id="IPR035963">
    <property type="entry name" value="FERM_2"/>
</dbReference>
<dbReference type="Gene3D" id="1.20.120.230">
    <property type="entry name" value="Alpha-catenin/vinculin-like"/>
    <property type="match status" value="5"/>
</dbReference>
<feature type="region of interest" description="Disordered" evidence="5">
    <location>
        <begin position="2615"/>
        <end position="2714"/>
    </location>
</feature>
<dbReference type="GO" id="GO:0005886">
    <property type="term" value="C:plasma membrane"/>
    <property type="evidence" value="ECO:0007669"/>
    <property type="project" value="TreeGrafter"/>
</dbReference>
<feature type="domain" description="FERM" evidence="6">
    <location>
        <begin position="89"/>
        <end position="413"/>
    </location>
</feature>
<dbReference type="CDD" id="cd10569">
    <property type="entry name" value="FERM_C_Talin"/>
    <property type="match status" value="1"/>
</dbReference>
<dbReference type="InterPro" id="IPR035964">
    <property type="entry name" value="I/LWEQ_dom_sf"/>
</dbReference>
<dbReference type="SUPFAM" id="SSF47031">
    <property type="entry name" value="Second domain of FERM"/>
    <property type="match status" value="1"/>
</dbReference>
<dbReference type="Gene3D" id="3.10.20.90">
    <property type="entry name" value="Phosphatidylinositol 3-kinase Catalytic Subunit, Chain A, domain 1"/>
    <property type="match status" value="2"/>
</dbReference>
<dbReference type="FunFam" id="1.20.120.230:FF:000002">
    <property type="entry name" value="Talin 2"/>
    <property type="match status" value="1"/>
</dbReference>
<dbReference type="Pfam" id="PF09141">
    <property type="entry name" value="Talin_middle"/>
    <property type="match status" value="1"/>
</dbReference>
<dbReference type="FunFam" id="1.20.80.10:FF:000007">
    <property type="entry name" value="Talin 2"/>
    <property type="match status" value="1"/>
</dbReference>
<dbReference type="PROSITE" id="PS50057">
    <property type="entry name" value="FERM_3"/>
    <property type="match status" value="1"/>
</dbReference>
<dbReference type="Pfam" id="PF21896">
    <property type="entry name" value="Talin_IBS2B"/>
    <property type="match status" value="4"/>
</dbReference>
<dbReference type="Pfam" id="PF16511">
    <property type="entry name" value="FERM_f0"/>
    <property type="match status" value="1"/>
</dbReference>
<dbReference type="GO" id="GO:0030182">
    <property type="term" value="P:neuron differentiation"/>
    <property type="evidence" value="ECO:0007669"/>
    <property type="project" value="UniProtKB-ARBA"/>
</dbReference>
<name>A0A9N9RCS8_9NEOP</name>
<dbReference type="SMART" id="SM01244">
    <property type="entry name" value="IRS"/>
    <property type="match status" value="1"/>
</dbReference>
<feature type="coiled-coil region" evidence="4">
    <location>
        <begin position="1064"/>
        <end position="1091"/>
    </location>
</feature>
<dbReference type="InterPro" id="IPR002404">
    <property type="entry name" value="IRS_PTB"/>
</dbReference>
<dbReference type="PANTHER" id="PTHR19981">
    <property type="entry name" value="TALIN"/>
    <property type="match status" value="1"/>
</dbReference>
<keyword evidence="2" id="KW-0963">Cytoplasm</keyword>
<dbReference type="SUPFAM" id="SSF50729">
    <property type="entry name" value="PH domain-like"/>
    <property type="match status" value="1"/>
</dbReference>
<dbReference type="SUPFAM" id="SSF47220">
    <property type="entry name" value="alpha-catenin/vinculin-like"/>
    <property type="match status" value="3"/>
</dbReference>
<evidence type="ECO:0000259" key="6">
    <source>
        <dbReference type="PROSITE" id="PS50057"/>
    </source>
</evidence>
<evidence type="ECO:0000256" key="3">
    <source>
        <dbReference type="ARBA" id="ARBA00023212"/>
    </source>
</evidence>
<dbReference type="Pfam" id="PF25177">
    <property type="entry name" value="Talin_VBS2"/>
    <property type="match status" value="1"/>
</dbReference>
<evidence type="ECO:0000313" key="8">
    <source>
        <dbReference type="EMBL" id="CAG9794280.1"/>
    </source>
</evidence>
<dbReference type="GO" id="GO:0005856">
    <property type="term" value="C:cytoskeleton"/>
    <property type="evidence" value="ECO:0007669"/>
    <property type="project" value="UniProtKB-SubCell"/>
</dbReference>
<dbReference type="InterPro" id="IPR054082">
    <property type="entry name" value="Talin_IBS2B"/>
</dbReference>
<dbReference type="InterPro" id="IPR036476">
    <property type="entry name" value="Talin_cent_sf"/>
</dbReference>
<dbReference type="InterPro" id="IPR032425">
    <property type="entry name" value="FERM_f0"/>
</dbReference>
<dbReference type="SUPFAM" id="SSF109880">
    <property type="entry name" value="A middle domain of Talin 1"/>
    <property type="match status" value="1"/>
</dbReference>
<sequence length="3134" mass="338832">MATLSLKISLEGGKVVKTIQFDPSTTVYDACRIIREKILEATTSDPKEFGLFLASEEDNKKGIWLEPSRSLDYYMLRNGDVLEYNKKTRNLRVRMLDGTVKTLLVDDSQIVANLMVVICTKIGITNYDEYGLVREEQQEQPDPCDKPNYGTLTLKRKHHEKERDAKMEQLRKKLRTDDEVNWVEAAKTLREQGIDVTETLLLRRKLFFSDRNVDSRDPVQLNLLYVQARDAILDGTHPVTQDKACEFAGIQCQIQFGDHKEDKHTPGFLDLKEFLPASYVKVKGIEKKVFKEHRKHAGLSELDAKVLYTKTARDLKTYGVAFFLVKEKMKGKNKLVPRLLGVTKDSVLRLDERTKEILQTWPLTTVRRWCASPNTFTLDFGDYSDQYYSVQTTEAEQILQVIAGYIDIIVRKRRARDHLGIDGDEGSAMLEDSVSPSRANIIQHDTFKSGKVNTESVAKPAVHRPGAEGAKPFAVGHMTGAQQTTVSGQVITGHTPPAAAQVQQTKVTSLLSEPQRALLSAITTGREVIRQTEEGLERTVMPELGADSASVKWKQVTLDTNKQAVTSHIAAMNAATAQVVTLTSGTTEEVDHTAVGAAITTITTNLPEMTKGVKMIAALMDDGDTLLDATRKLCSAFSDLLRAAEPEAREPRQNLLNAASRVGEASTTVLHTIGEETEEDKETQDILLSLAKAVANTTAALVLKAKNVAAACKDEQTLQNNIIAAATNCALATSQLVACAKVVAPTLHSAACREQVVSAARAVSNAVEKLLDAAPPSAAAAHKLPEAAKRVTDELDRLLAHCSPERQATQVTVTERSVETVMSASERVSAAGDAAEMVRHARLLGQATAHLITDIKTEAERQPSDAQRKLLAAAKLLADATARMVEAARQCASEPQDREKQEALRRAAEEVRYITADYAQGSDIVSSQVARLQESARQTAACATQLITSAHNATQYNTNKYSQDTLLQECRIVSEHVPRVVDAVAQYNARPHAAAAHHALLTTSDTILQSSTQLVSAARAVLPTVQDATAAKHLADNTQRLNASAASLRSAVNRARISCKGLEFDAAAEILRSLQDDLDELEEAARAAQLRPLPGQTEEWANATMHTASRAAASSTVQLLSSVKSGGEGAGRSACSLAAALQDFTAGVHASVSVAPHHHSDKVITSSRKVVTSSLSLVETVKHYLSTSDQNDISHMSSIAKEITEGLETTLEAAPSHTELDAALEDINETLHILDMNEFPPSDKPYSELQSELTSAAVELNNASSDVAGSVERPQTLAAAGGAYGHAFNRTLAAAMEMAGQTEDREARTLMVNSMKSVTVNSSKLLSTAKSVSQDLTRPNAKNQLMGAARAVTESINRLVDVCTEAAPGQKECEAAIRSIESSRSLLVAPSQPVSELGYFGCLDCVVEQSKGLSTGMSGMAGAVKRSEQEVFARSVSGVAAAVTGLVEGAAQAAYLVAISDETSVAGRPGLVDQAQFARALTAIEHACACLSDPNSDQQQVLSAATVIAKHTSSLCNACRVASSKTNEPQAKRHFVQAAKDVANSTAALVKEIKALDTDYSEANRKRCAEATGPLQEAVRGLCAFADRPEFASVPARISPQARLAQEDILDAGRNIISSSCSMLEAAKALALSPQDRAQWQRLAAHSKTVSDSIKSLVTSIREKAPGQKECASALDSLGRLLREIDQASIQAVAQELQPRRANTLQGYSEQVENSASEMLERLEPLRVAAISQAELLGHAVMQLVSYAEAVVSGSVGCASLVQQSSAQSQVLVHTRTVLEAACALVAAARAAAGNPRAVSAHGEVEAQVSLTRAALTELNTHIREMSAVNGAVGPLLESLSRASARLTDNRMSLIGSYDETDSFVDYQARMIAAAKEIAKLATDMTAKAATDSSRVLPLAGEMCSAYERLARDSVGAAATTPNTDVANSIRGGVSELGESIGGLVNAAAACQGPAQPHERSVASHAKDVSEKVIAVLSALQAGSRGTQACIDAAATIAAIIGDLDTTILFASAGTLHSEKETDTFSDHRESILKTAKTLVEDTKTLVGGAAGSQEQLATAANSSVTTIVQLCEVVKQGAMSLGAGSSESQVLLLHAARDVAGALRDLAAATTAASGKPHHHPDMQRLKHAAKVMVTNVTSLLKTVKAVEDEHTRGSRALESTIEAISQEIEVLLSDSPPKGTATAEELVRCTRQMTSATARAVAAGNANKQDQLTAAANLGRRTVLELLRACKAAAYTAESMDTRNRTIEAGAAAATAYRELLSAVLAAVSTGDRQHFPELSRRVAHAVADIIAAAETLKGSDWVDPDDPTVIAESELLGAAASIDAAARKLDALRPRKEDGKRKNEDMPRASEICLIFLVVVLSPRNQTYYTEVVALSTLISEDVLIIMRSRRRKIDDEADESLNFDEMILEAAKSIIAATSALVRAASAAQRELIDQGKVARRPAASSDDGQWSEGLVSAARLVAGAAHALVEAANALVQGAATEERLISSARQVKADPSSESTIRLQAAGAAVIRSTDGLVRAARDAIHCEEERSLVLNRRMVGGIAQEIDARSEVLRIEKELEEARGRLTAIRQAKYKLRATDTSFANTTYSPNSTYSHTNNLTQNVSNLSQTIHGSPNAYSPQPPYNQSQIGYNQSQNTYNQSQNNYSQSQNSYNQTQSTYNQSQSHYNQSQTPASQSNGYQYQREEKYTGQSPTFSSFRPQEDTPKQNYEGFTTRASMEESVVVRSLQLPEVRTAVLVDDGVQRDLRVQQGEMRVQPVDRRVQLGNDRVLEERIVYKRAPPPPPRRVSLLKYEEASSYETRLYDTPRPVHEYKKEEHRQYETSHYTKDQKFGYDAPTTSPMSPKFNARELKFDDKPEPIYSSLKKPTTPKSPFDGVGQSFSEHQVSTEAIPGGTKHSEFTMKSESYQSYPKTEYSKMETRSEVKSPFVTSTPAKLDPFPDYPKTSTELVKAATPDYDRISSPYGKDVHSYGGPNYMEETTTEVKDIPNGTQKITTTKIYSSSPVNITSTNTKYEPVKLEGIDELSKSFDNESRYSTLDSRFNTLESKMSSDTSRSFMRPSEFQSSDYQSTTNVTRMKTPADLNKEIDSIDKKFGKQTITSETIERKSVMTSSHKSETSSTVTKKFGNF</sequence>
<dbReference type="PANTHER" id="PTHR19981:SF1">
    <property type="entry name" value="RHEA, ISOFORM B"/>
    <property type="match status" value="1"/>
</dbReference>
<comment type="subcellular location">
    <subcellularLocation>
        <location evidence="1">Cytoplasm</location>
        <location evidence="1">Cytoskeleton</location>
    </subcellularLocation>
</comment>
<evidence type="ECO:0000256" key="1">
    <source>
        <dbReference type="ARBA" id="ARBA00004245"/>
    </source>
</evidence>